<keyword evidence="1 2" id="KW-0238">DNA-binding</keyword>
<dbReference type="Pfam" id="PF00486">
    <property type="entry name" value="Trans_reg_C"/>
    <property type="match status" value="1"/>
</dbReference>
<organism evidence="5 6">
    <name type="scientific">Paraburkholderia sejongensis</name>
    <dbReference type="NCBI Taxonomy" id="2886946"/>
    <lineage>
        <taxon>Bacteria</taxon>
        <taxon>Pseudomonadati</taxon>
        <taxon>Pseudomonadota</taxon>
        <taxon>Betaproteobacteria</taxon>
        <taxon>Burkholderiales</taxon>
        <taxon>Burkholderiaceae</taxon>
        <taxon>Paraburkholderia</taxon>
    </lineage>
</organism>
<dbReference type="PROSITE" id="PS51755">
    <property type="entry name" value="OMPR_PHOB"/>
    <property type="match status" value="1"/>
</dbReference>
<feature type="domain" description="OmpR/PhoB-type" evidence="4">
    <location>
        <begin position="16"/>
        <end position="111"/>
    </location>
</feature>
<dbReference type="PANTHER" id="PTHR47691">
    <property type="entry name" value="REGULATOR-RELATED"/>
    <property type="match status" value="1"/>
</dbReference>
<name>A0ABS8JQX1_9BURK</name>
<evidence type="ECO:0000259" key="4">
    <source>
        <dbReference type="PROSITE" id="PS51755"/>
    </source>
</evidence>
<dbReference type="SMART" id="SM00862">
    <property type="entry name" value="Trans_reg_C"/>
    <property type="match status" value="1"/>
</dbReference>
<evidence type="ECO:0000256" key="1">
    <source>
        <dbReference type="ARBA" id="ARBA00023125"/>
    </source>
</evidence>
<dbReference type="PRINTS" id="PR00364">
    <property type="entry name" value="DISEASERSIST"/>
</dbReference>
<dbReference type="Gene3D" id="3.40.50.300">
    <property type="entry name" value="P-loop containing nucleotide triphosphate hydrolases"/>
    <property type="match status" value="1"/>
</dbReference>
<proteinExistence type="predicted"/>
<sequence>MNAGADAPATDSGPRDGVITVGELRIDLHQRTLQRCDETLPIGSRAFDILAVLARAGGRLVSKDELMNTVWPHTFVEENNVQVHLSGLRKLLGADRDLIVTVPGHGYRLVQRRAPSAAGPREPSDAPRGAAASRPACARSLVGRDAMLASVDALLAHARVLTLVGTGGVGKSTLGREAARRLAARTAEPLRIVSLAGARDKAAVLAALARHCDAAAHAPLELAAIVASVSQWRGVLLLDDVDPAISAVAEFVDALTAAGDQPRLVVTSREPLRIMPETVFRVAPLEVPAQDAPAAALRTSASVQLFLGRAHAMQAQVRDDGDALAVIAAICRRVGGVPLAIELAAARLTALGLDDILRRLDDPLTLLAGGYRTALPRHRSLRANVEWSYALLDANQHALLHCIACFDRAFALEALCAVADDAGLAPEQAVECASQLVAKSLLCVEFDGLRARYRLPDAIRLFALEMSRTPHYAPNDPLGARANRDAVAVAAAAATAH</sequence>
<evidence type="ECO:0000256" key="3">
    <source>
        <dbReference type="SAM" id="MobiDB-lite"/>
    </source>
</evidence>
<evidence type="ECO:0000313" key="6">
    <source>
        <dbReference type="Proteomes" id="UP001431019"/>
    </source>
</evidence>
<evidence type="ECO:0000313" key="5">
    <source>
        <dbReference type="EMBL" id="MCC8392217.1"/>
    </source>
</evidence>
<dbReference type="InterPro" id="IPR016032">
    <property type="entry name" value="Sig_transdc_resp-reg_C-effctor"/>
</dbReference>
<dbReference type="InterPro" id="IPR027417">
    <property type="entry name" value="P-loop_NTPase"/>
</dbReference>
<dbReference type="CDD" id="cd00383">
    <property type="entry name" value="trans_reg_C"/>
    <property type="match status" value="1"/>
</dbReference>
<dbReference type="EMBL" id="JAJITD010000003">
    <property type="protein sequence ID" value="MCC8392217.1"/>
    <property type="molecule type" value="Genomic_DNA"/>
</dbReference>
<dbReference type="PANTHER" id="PTHR47691:SF3">
    <property type="entry name" value="HTH-TYPE TRANSCRIPTIONAL REGULATOR RV0890C-RELATED"/>
    <property type="match status" value="1"/>
</dbReference>
<dbReference type="SUPFAM" id="SSF46894">
    <property type="entry name" value="C-terminal effector domain of the bipartite response regulators"/>
    <property type="match status" value="1"/>
</dbReference>
<dbReference type="SUPFAM" id="SSF52540">
    <property type="entry name" value="P-loop containing nucleoside triphosphate hydrolases"/>
    <property type="match status" value="1"/>
</dbReference>
<feature type="region of interest" description="Disordered" evidence="3">
    <location>
        <begin position="112"/>
        <end position="133"/>
    </location>
</feature>
<reference evidence="5 6" key="1">
    <citation type="submission" date="2021-11" db="EMBL/GenBank/DDBJ databases">
        <authorList>
            <person name="Oh E.-T."/>
            <person name="Kim S.-B."/>
        </authorList>
    </citation>
    <scope>NUCLEOTIDE SEQUENCE [LARGE SCALE GENOMIC DNA]</scope>
    <source>
        <strain evidence="5 6">MMS20-SJTR3</strain>
    </source>
</reference>
<comment type="caution">
    <text evidence="5">The sequence shown here is derived from an EMBL/GenBank/DDBJ whole genome shotgun (WGS) entry which is preliminary data.</text>
</comment>
<dbReference type="RefSeq" id="WP_230508434.1">
    <property type="nucleotide sequence ID" value="NZ_JAJITD010000003.1"/>
</dbReference>
<dbReference type="Gene3D" id="1.10.10.10">
    <property type="entry name" value="Winged helix-like DNA-binding domain superfamily/Winged helix DNA-binding domain"/>
    <property type="match status" value="1"/>
</dbReference>
<dbReference type="InterPro" id="IPR001867">
    <property type="entry name" value="OmpR/PhoB-type_DNA-bd"/>
</dbReference>
<protein>
    <submittedName>
        <fullName evidence="5">Winged helix-turn-helix domain-containing protein</fullName>
    </submittedName>
</protein>
<dbReference type="InterPro" id="IPR036388">
    <property type="entry name" value="WH-like_DNA-bd_sf"/>
</dbReference>
<accession>A0ABS8JQX1</accession>
<gene>
    <name evidence="5" type="ORF">LJ656_06410</name>
</gene>
<evidence type="ECO:0000256" key="2">
    <source>
        <dbReference type="PROSITE-ProRule" id="PRU01091"/>
    </source>
</evidence>
<keyword evidence="6" id="KW-1185">Reference proteome</keyword>
<feature type="DNA-binding region" description="OmpR/PhoB-type" evidence="2">
    <location>
        <begin position="16"/>
        <end position="111"/>
    </location>
</feature>
<dbReference type="Proteomes" id="UP001431019">
    <property type="component" value="Unassembled WGS sequence"/>
</dbReference>